<sequence>MIELLLGRTTLAGAFDRCTLDEVGSNPGDTIGDVRHGLPPDYILLQLVAKCYNGSAVPARTVGVCVLGAEEHRDEDVRHVRPTVLEQEEVAVEGTVGSGDLLLDAMPGRGELIVGPSRSNSRSAWSSRLGSAVRRGTMSDR</sequence>
<dbReference type="EMBL" id="AP022593">
    <property type="protein sequence ID" value="BBY47318.1"/>
    <property type="molecule type" value="Genomic_DNA"/>
</dbReference>
<organism evidence="2 3">
    <name type="scientific">Mycolicibacterium arabiense</name>
    <dbReference type="NCBI Taxonomy" id="1286181"/>
    <lineage>
        <taxon>Bacteria</taxon>
        <taxon>Bacillati</taxon>
        <taxon>Actinomycetota</taxon>
        <taxon>Actinomycetes</taxon>
        <taxon>Mycobacteriales</taxon>
        <taxon>Mycobacteriaceae</taxon>
        <taxon>Mycolicibacterium</taxon>
    </lineage>
</organism>
<reference evidence="2 3" key="1">
    <citation type="journal article" date="2019" name="Emerg. Microbes Infect.">
        <title>Comprehensive subspecies identification of 175 nontuberculous mycobacteria species based on 7547 genomic profiles.</title>
        <authorList>
            <person name="Matsumoto Y."/>
            <person name="Kinjo T."/>
            <person name="Motooka D."/>
            <person name="Nabeya D."/>
            <person name="Jung N."/>
            <person name="Uechi K."/>
            <person name="Horii T."/>
            <person name="Iida T."/>
            <person name="Fujita J."/>
            <person name="Nakamura S."/>
        </authorList>
    </citation>
    <scope>NUCLEOTIDE SEQUENCE [LARGE SCALE GENOMIC DNA]</scope>
    <source>
        <strain evidence="2 3">JCM 18538</strain>
    </source>
</reference>
<evidence type="ECO:0000256" key="1">
    <source>
        <dbReference type="SAM" id="MobiDB-lite"/>
    </source>
</evidence>
<accession>A0A7I7RRU8</accession>
<evidence type="ECO:0000313" key="3">
    <source>
        <dbReference type="Proteomes" id="UP000467428"/>
    </source>
</evidence>
<proteinExistence type="predicted"/>
<dbReference type="Proteomes" id="UP000467428">
    <property type="component" value="Chromosome"/>
</dbReference>
<feature type="region of interest" description="Disordered" evidence="1">
    <location>
        <begin position="113"/>
        <end position="141"/>
    </location>
</feature>
<dbReference type="AlphaFoldDB" id="A0A7I7RRU8"/>
<dbReference type="KEGG" id="marz:MARA_07860"/>
<evidence type="ECO:0000313" key="2">
    <source>
        <dbReference type="EMBL" id="BBY47318.1"/>
    </source>
</evidence>
<keyword evidence="3" id="KW-1185">Reference proteome</keyword>
<geneLocation type="plasmid" evidence="3">
    <name>pjcm18538 dna</name>
</geneLocation>
<gene>
    <name evidence="2" type="ORF">MARA_07860</name>
</gene>
<name>A0A7I7RRU8_9MYCO</name>
<feature type="compositionally biased region" description="Low complexity" evidence="1">
    <location>
        <begin position="117"/>
        <end position="131"/>
    </location>
</feature>
<protein>
    <submittedName>
        <fullName evidence="2">Uncharacterized protein</fullName>
    </submittedName>
</protein>